<gene>
    <name evidence="1" type="ORF">Pdw03_4938</name>
</gene>
<organism evidence="1 2">
    <name type="scientific">Penicillium digitatum</name>
    <name type="common">Green mold</name>
    <dbReference type="NCBI Taxonomy" id="36651"/>
    <lineage>
        <taxon>Eukaryota</taxon>
        <taxon>Fungi</taxon>
        <taxon>Dikarya</taxon>
        <taxon>Ascomycota</taxon>
        <taxon>Pezizomycotina</taxon>
        <taxon>Eurotiomycetes</taxon>
        <taxon>Eurotiomycetidae</taxon>
        <taxon>Eurotiales</taxon>
        <taxon>Aspergillaceae</taxon>
        <taxon>Penicillium</taxon>
    </lineage>
</organism>
<evidence type="ECO:0000313" key="2">
    <source>
        <dbReference type="Proteomes" id="UP000595662"/>
    </source>
</evidence>
<proteinExistence type="predicted"/>
<dbReference type="RefSeq" id="XP_065956277.1">
    <property type="nucleotide sequence ID" value="XM_066100877.1"/>
</dbReference>
<dbReference type="AlphaFoldDB" id="A0A7T6XJ50"/>
<sequence>MHSRPRNETHTATTPEFGEPWPMVPILIKQCVFQLLLRGSYPMGFFTTLSVWLSTQSNFSNHHRNTSDDSFWGTHPSRENTHEEEAGPAVNTFEVPTYPLSLVCRAPSIIETQPVPVGPCYHSTRRSLELISYNRTPPVPEEPPFDDTWAKWLPILCKS</sequence>
<accession>A0A7T6XJ50</accession>
<dbReference type="EMBL" id="CP060774">
    <property type="protein sequence ID" value="QQK42084.1"/>
    <property type="molecule type" value="Genomic_DNA"/>
</dbReference>
<reference evidence="1 2" key="1">
    <citation type="submission" date="2020-08" db="EMBL/GenBank/DDBJ databases">
        <title>The completed genome sequence of the pathogenic ascomycete fungus Penicillium digitatum.</title>
        <authorList>
            <person name="Wang M."/>
        </authorList>
    </citation>
    <scope>NUCLEOTIDE SEQUENCE [LARGE SCALE GENOMIC DNA]</scope>
    <source>
        <strain evidence="1 2">PdW03</strain>
    </source>
</reference>
<dbReference type="GeneID" id="90952653"/>
<dbReference type="Proteomes" id="UP000595662">
    <property type="component" value="Chromosome 1"/>
</dbReference>
<protein>
    <submittedName>
        <fullName evidence="1">Uncharacterized protein</fullName>
    </submittedName>
</protein>
<evidence type="ECO:0000313" key="1">
    <source>
        <dbReference type="EMBL" id="QQK42084.1"/>
    </source>
</evidence>
<name>A0A7T6XJ50_PENDI</name>